<keyword evidence="1" id="KW-0472">Membrane</keyword>
<evidence type="ECO:0008006" key="4">
    <source>
        <dbReference type="Google" id="ProtNLM"/>
    </source>
</evidence>
<sequence length="448" mass="52722">MKRNGCFIIKKIVSIFIIFISITTFFGCTKGKSIVLQDDVKKISKFFKTNIKVDEKFIYITKNNKGRWFEPSFWKNDKLFGTLTYSPERLKELGMEKYTPKYFHVLDVNKKLLKETRNNAFAFVHDGLKEISPLPLEKRNLYYNDFSKEKSRHIFLGKMNDFRNPLDKSSFGPITMVDGNYNFGCVYGYGDSKKMGDIKIIDLKTKKIYKNNNIGNVEIIKVLYVKALKKFMTIDKKGICYEIMFKGNSLELKEYSQIDMGDLSFEVPYYSVLGKCNDSEIYFISRNKIGKNKFIKKRLIKYDFKTKKTDFILNTNKNDNTRVLDYFPKQNILILEKASISKKNGMKKQCSDIYLAEIKKDKVNIFYKSKYKNQVNKYSESLFKELSNKSKKENFSENHEKNSDNQIRAYINDKGDKLAIMRDISIIEDSVFRISDNQVIDYYDIKRD</sequence>
<keyword evidence="3" id="KW-1185">Reference proteome</keyword>
<dbReference type="RefSeq" id="WP_343760080.1">
    <property type="nucleotide sequence ID" value="NZ_BAAACG010000008.1"/>
</dbReference>
<protein>
    <recommendedName>
        <fullName evidence="4">Lipoprotein</fullName>
    </recommendedName>
</protein>
<gene>
    <name evidence="2" type="ORF">GCM10008906_13080</name>
</gene>
<proteinExistence type="predicted"/>
<keyword evidence="1" id="KW-0812">Transmembrane</keyword>
<comment type="caution">
    <text evidence="2">The sequence shown here is derived from an EMBL/GenBank/DDBJ whole genome shotgun (WGS) entry which is preliminary data.</text>
</comment>
<name>A0ABP3URJ6_9CLOT</name>
<reference evidence="3" key="1">
    <citation type="journal article" date="2019" name="Int. J. Syst. Evol. Microbiol.">
        <title>The Global Catalogue of Microorganisms (GCM) 10K type strain sequencing project: providing services to taxonomists for standard genome sequencing and annotation.</title>
        <authorList>
            <consortium name="The Broad Institute Genomics Platform"/>
            <consortium name="The Broad Institute Genome Sequencing Center for Infectious Disease"/>
            <person name="Wu L."/>
            <person name="Ma J."/>
        </authorList>
    </citation>
    <scope>NUCLEOTIDE SEQUENCE [LARGE SCALE GENOMIC DNA]</scope>
    <source>
        <strain evidence="3">JCM 1407</strain>
    </source>
</reference>
<dbReference type="EMBL" id="BAAACG010000008">
    <property type="protein sequence ID" value="GAA0737216.1"/>
    <property type="molecule type" value="Genomic_DNA"/>
</dbReference>
<keyword evidence="1" id="KW-1133">Transmembrane helix</keyword>
<dbReference type="PROSITE" id="PS51257">
    <property type="entry name" value="PROKAR_LIPOPROTEIN"/>
    <property type="match status" value="1"/>
</dbReference>
<evidence type="ECO:0000313" key="3">
    <source>
        <dbReference type="Proteomes" id="UP001501510"/>
    </source>
</evidence>
<evidence type="ECO:0000313" key="2">
    <source>
        <dbReference type="EMBL" id="GAA0737216.1"/>
    </source>
</evidence>
<accession>A0ABP3URJ6</accession>
<dbReference type="Proteomes" id="UP001501510">
    <property type="component" value="Unassembled WGS sequence"/>
</dbReference>
<feature type="transmembrane region" description="Helical" evidence="1">
    <location>
        <begin position="7"/>
        <end position="27"/>
    </location>
</feature>
<evidence type="ECO:0000256" key="1">
    <source>
        <dbReference type="SAM" id="Phobius"/>
    </source>
</evidence>
<organism evidence="2 3">
    <name type="scientific">Clostridium oceanicum</name>
    <dbReference type="NCBI Taxonomy" id="1543"/>
    <lineage>
        <taxon>Bacteria</taxon>
        <taxon>Bacillati</taxon>
        <taxon>Bacillota</taxon>
        <taxon>Clostridia</taxon>
        <taxon>Eubacteriales</taxon>
        <taxon>Clostridiaceae</taxon>
        <taxon>Clostridium</taxon>
    </lineage>
</organism>